<dbReference type="KEGG" id="mmob:F6R98_14150"/>
<feature type="domain" description="Transposase IS801/IS1294" evidence="1">
    <location>
        <begin position="31"/>
        <end position="108"/>
    </location>
</feature>
<dbReference type="GO" id="GO:0004803">
    <property type="term" value="F:transposase activity"/>
    <property type="evidence" value="ECO:0007669"/>
    <property type="project" value="InterPro"/>
</dbReference>
<dbReference type="GO" id="GO:0006313">
    <property type="term" value="P:DNA transposition"/>
    <property type="evidence" value="ECO:0007669"/>
    <property type="project" value="InterPro"/>
</dbReference>
<dbReference type="InParanoid" id="A0A5Q0BKF4"/>
<dbReference type="PANTHER" id="PTHR37023:SF1">
    <property type="entry name" value="ISSOD25 TRANSPOSASE TNPA_ISSOD25"/>
    <property type="match status" value="1"/>
</dbReference>
<sequence>MIVAVTFLAHAANQLVLGQQKPDRHLNNMDCPVLAYLSRYTHRTALSNERIVALERDQVLLRVRADDHGGKRITHINGVDFIGRVLQHVLPPGFKRIRHYGLLSSAVKSQRLALARAALEVPPPVPVALESAEQFKRRVAQQQIERCPCCGEGRLRQWADLLPESVVNLPLLKRLLPAESCGGRRVE</sequence>
<evidence type="ECO:0000259" key="1">
    <source>
        <dbReference type="Pfam" id="PF04986"/>
    </source>
</evidence>
<organism evidence="2 3">
    <name type="scientific">Candidatus Methylospira mobilis</name>
    <dbReference type="NCBI Taxonomy" id="1808979"/>
    <lineage>
        <taxon>Bacteria</taxon>
        <taxon>Pseudomonadati</taxon>
        <taxon>Pseudomonadota</taxon>
        <taxon>Gammaproteobacteria</taxon>
        <taxon>Methylococcales</taxon>
        <taxon>Methylococcaceae</taxon>
        <taxon>Candidatus Methylospira</taxon>
    </lineage>
</organism>
<dbReference type="GO" id="GO:0003677">
    <property type="term" value="F:DNA binding"/>
    <property type="evidence" value="ECO:0007669"/>
    <property type="project" value="InterPro"/>
</dbReference>
<evidence type="ECO:0000313" key="2">
    <source>
        <dbReference type="EMBL" id="QFY43622.1"/>
    </source>
</evidence>
<dbReference type="InterPro" id="IPR007069">
    <property type="entry name" value="Transposase_32"/>
</dbReference>
<evidence type="ECO:0000313" key="3">
    <source>
        <dbReference type="Proteomes" id="UP000325755"/>
    </source>
</evidence>
<accession>A0A5Q0BKF4</accession>
<dbReference type="Proteomes" id="UP000325755">
    <property type="component" value="Chromosome"/>
</dbReference>
<dbReference type="EMBL" id="CP044205">
    <property type="protein sequence ID" value="QFY43622.1"/>
    <property type="molecule type" value="Genomic_DNA"/>
</dbReference>
<dbReference type="PANTHER" id="PTHR37023">
    <property type="entry name" value="TRANSPOSASE"/>
    <property type="match status" value="1"/>
</dbReference>
<reference evidence="2 3" key="1">
    <citation type="submission" date="2019-09" db="EMBL/GenBank/DDBJ databases">
        <title>Ecophysiology of the spiral-shaped methanotroph Methylospira mobilis as revealed by the complete genome sequence.</title>
        <authorList>
            <person name="Oshkin I.Y."/>
            <person name="Dedysh S.N."/>
            <person name="Miroshnikov K."/>
            <person name="Danilova O.V."/>
            <person name="Hakobyan A."/>
            <person name="Liesack W."/>
        </authorList>
    </citation>
    <scope>NUCLEOTIDE SEQUENCE [LARGE SCALE GENOMIC DNA]</scope>
    <source>
        <strain evidence="2 3">Shm1</strain>
    </source>
</reference>
<dbReference type="OrthoDB" id="6979325at2"/>
<gene>
    <name evidence="2" type="ORF">F6R98_14150</name>
</gene>
<keyword evidence="3" id="KW-1185">Reference proteome</keyword>
<proteinExistence type="predicted"/>
<protein>
    <recommendedName>
        <fullName evidence="1">Transposase IS801/IS1294 domain-containing protein</fullName>
    </recommendedName>
</protein>
<dbReference type="AlphaFoldDB" id="A0A5Q0BKF4"/>
<dbReference type="RefSeq" id="WP_153249605.1">
    <property type="nucleotide sequence ID" value="NZ_CP044205.1"/>
</dbReference>
<dbReference type="Pfam" id="PF04986">
    <property type="entry name" value="Y2_Tnp"/>
    <property type="match status" value="1"/>
</dbReference>
<name>A0A5Q0BKF4_9GAMM</name>